<reference evidence="1 2" key="1">
    <citation type="submission" date="2024-07" db="EMBL/GenBank/DDBJ databases">
        <title>Section-level genome sequencing and comparative genomics of Aspergillus sections Usti and Cavernicolus.</title>
        <authorList>
            <consortium name="Lawrence Berkeley National Laboratory"/>
            <person name="Nybo J.L."/>
            <person name="Vesth T.C."/>
            <person name="Theobald S."/>
            <person name="Frisvad J.C."/>
            <person name="Larsen T.O."/>
            <person name="Kjaerboelling I."/>
            <person name="Rothschild-Mancinelli K."/>
            <person name="Lyhne E.K."/>
            <person name="Kogle M.E."/>
            <person name="Barry K."/>
            <person name="Clum A."/>
            <person name="Na H."/>
            <person name="Ledsgaard L."/>
            <person name="Lin J."/>
            <person name="Lipzen A."/>
            <person name="Kuo A."/>
            <person name="Riley R."/>
            <person name="Mondo S."/>
            <person name="Labutti K."/>
            <person name="Haridas S."/>
            <person name="Pangalinan J."/>
            <person name="Salamov A.A."/>
            <person name="Simmons B.A."/>
            <person name="Magnuson J.K."/>
            <person name="Chen J."/>
            <person name="Drula E."/>
            <person name="Henrissat B."/>
            <person name="Wiebenga A."/>
            <person name="Lubbers R.J."/>
            <person name="Gomes A.C."/>
            <person name="Makela M.R."/>
            <person name="Stajich J."/>
            <person name="Grigoriev I.V."/>
            <person name="Mortensen U.H."/>
            <person name="De Vries R.P."/>
            <person name="Baker S.E."/>
            <person name="Andersen M.R."/>
        </authorList>
    </citation>
    <scope>NUCLEOTIDE SEQUENCE [LARGE SCALE GENOMIC DNA]</scope>
    <source>
        <strain evidence="1 2">CBS 209.92</strain>
    </source>
</reference>
<evidence type="ECO:0000313" key="2">
    <source>
        <dbReference type="Proteomes" id="UP001610563"/>
    </source>
</evidence>
<keyword evidence="2" id="KW-1185">Reference proteome</keyword>
<dbReference type="Proteomes" id="UP001610563">
    <property type="component" value="Unassembled WGS sequence"/>
</dbReference>
<dbReference type="EMBL" id="JBFTWV010000024">
    <property type="protein sequence ID" value="KAL2796758.1"/>
    <property type="molecule type" value="Genomic_DNA"/>
</dbReference>
<comment type="caution">
    <text evidence="1">The sequence shown here is derived from an EMBL/GenBank/DDBJ whole genome shotgun (WGS) entry which is preliminary data.</text>
</comment>
<sequence>MDANVQFGLFHFPIHSLESFSWNMGCCIPASLSGENDWFASRQGHLKALSLVTDGTCYDECQDFCGLFSLKHLRSFSWRGFDEKDRRIRAVLRQILRLNAGHLEVLELEPLSDDSLEDNLAITDVISLSETNPYDELILFFKADASQRACIPNMTAVVNFPSFRDLSLTRMSLDSSWRKLATIICFEKLRSLAIRLCISDLLFLSELASSSQILNVRSFEIVEHGLLGPQQWTQNKHPVAQFLEPFKGLEELYISVPANDVLPFFQAIIEHRSTQKRLVLHTRLKYLKCCDLPLVSDGILDCLGLSVPPYLLRRTLESDQTLEKLRLIHVRICGGSYDTSRAFCREFATSDGSCTCTELDQKCPWDEVTCMHCLKNFADWAFGPTGLPNLLVIAFGDFSHDRRFSGSHMFIFRELTPSTKLLRFADRGIHDHLLDGIQGAQRMLGACPTQPILKYFGSDFGDSDTEYLTDWSVEFEVSLDGDNE</sequence>
<gene>
    <name evidence="1" type="ORF">BJX66DRAFT_299211</name>
</gene>
<proteinExistence type="predicted"/>
<evidence type="ECO:0000313" key="1">
    <source>
        <dbReference type="EMBL" id="KAL2796758.1"/>
    </source>
</evidence>
<evidence type="ECO:0008006" key="3">
    <source>
        <dbReference type="Google" id="ProtNLM"/>
    </source>
</evidence>
<protein>
    <recommendedName>
        <fullName evidence="3">F-box domain-containing protein</fullName>
    </recommendedName>
</protein>
<organism evidence="1 2">
    <name type="scientific">Aspergillus keveii</name>
    <dbReference type="NCBI Taxonomy" id="714993"/>
    <lineage>
        <taxon>Eukaryota</taxon>
        <taxon>Fungi</taxon>
        <taxon>Dikarya</taxon>
        <taxon>Ascomycota</taxon>
        <taxon>Pezizomycotina</taxon>
        <taxon>Eurotiomycetes</taxon>
        <taxon>Eurotiomycetidae</taxon>
        <taxon>Eurotiales</taxon>
        <taxon>Aspergillaceae</taxon>
        <taxon>Aspergillus</taxon>
        <taxon>Aspergillus subgen. Nidulantes</taxon>
    </lineage>
</organism>
<name>A0ABR4GCJ7_9EURO</name>
<accession>A0ABR4GCJ7</accession>